<comment type="caution">
    <text evidence="1">The sequence shown here is derived from an EMBL/GenBank/DDBJ whole genome shotgun (WGS) entry which is preliminary data.</text>
</comment>
<dbReference type="OrthoDB" id="6402086at2"/>
<dbReference type="InterPro" id="IPR013406">
    <property type="entry name" value="CHP02574_addiction_mod"/>
</dbReference>
<dbReference type="Pfam" id="PF09720">
    <property type="entry name" value="Unstab_antitox"/>
    <property type="match status" value="1"/>
</dbReference>
<gene>
    <name evidence="1" type="ORF">DEH80_13740</name>
</gene>
<evidence type="ECO:0008006" key="3">
    <source>
        <dbReference type="Google" id="ProtNLM"/>
    </source>
</evidence>
<dbReference type="Proteomes" id="UP000251800">
    <property type="component" value="Unassembled WGS sequence"/>
</dbReference>
<protein>
    <recommendedName>
        <fullName evidence="3">Addiction module antitoxin RelB</fullName>
    </recommendedName>
</protein>
<dbReference type="NCBIfam" id="TIGR02574">
    <property type="entry name" value="stabl_TIGR02574"/>
    <property type="match status" value="1"/>
</dbReference>
<organism evidence="1 2">
    <name type="scientific">Abyssibacter profundi</name>
    <dbReference type="NCBI Taxonomy" id="2182787"/>
    <lineage>
        <taxon>Bacteria</taxon>
        <taxon>Pseudomonadati</taxon>
        <taxon>Pseudomonadota</taxon>
        <taxon>Gammaproteobacteria</taxon>
        <taxon>Chromatiales</taxon>
        <taxon>Oceanococcaceae</taxon>
        <taxon>Abyssibacter</taxon>
    </lineage>
</organism>
<accession>A0A383XR33</accession>
<keyword evidence="2" id="KW-1185">Reference proteome</keyword>
<evidence type="ECO:0000313" key="2">
    <source>
        <dbReference type="Proteomes" id="UP000251800"/>
    </source>
</evidence>
<dbReference type="RefSeq" id="WP_109721086.1">
    <property type="nucleotide sequence ID" value="NZ_QEQK01000013.1"/>
</dbReference>
<dbReference type="AlphaFoldDB" id="A0A383XR33"/>
<reference evidence="1 2" key="1">
    <citation type="submission" date="2018-05" db="EMBL/GenBank/DDBJ databases">
        <title>Abyssibacter profundi OUC007T gen. nov., sp. nov, a marine bacterium isolated from seawater of the Mariana Trench.</title>
        <authorList>
            <person name="Zhou S."/>
        </authorList>
    </citation>
    <scope>NUCLEOTIDE SEQUENCE [LARGE SCALE GENOMIC DNA]</scope>
    <source>
        <strain evidence="1 2">OUC007</strain>
    </source>
</reference>
<dbReference type="EMBL" id="QEQK01000013">
    <property type="protein sequence ID" value="PWN55087.1"/>
    <property type="molecule type" value="Genomic_DNA"/>
</dbReference>
<sequence length="79" mass="8856">MAASADAIENDALSLPIEDRARLIVHLLESIEERPGGDPRAVERAWLAEAQRRYDAYQRGEVQAIPAADVFSELRKDDH</sequence>
<evidence type="ECO:0000313" key="1">
    <source>
        <dbReference type="EMBL" id="PWN55087.1"/>
    </source>
</evidence>
<name>A0A383XR33_9GAMM</name>
<proteinExistence type="predicted"/>